<evidence type="ECO:0000259" key="6">
    <source>
        <dbReference type="Pfam" id="PF00441"/>
    </source>
</evidence>
<comment type="cofactor">
    <cofactor evidence="1">
        <name>FAD</name>
        <dbReference type="ChEBI" id="CHEBI:57692"/>
    </cofactor>
</comment>
<dbReference type="GO" id="GO:0050660">
    <property type="term" value="F:flavin adenine dinucleotide binding"/>
    <property type="evidence" value="ECO:0007669"/>
    <property type="project" value="InterPro"/>
</dbReference>
<keyword evidence="4" id="KW-0274">FAD</keyword>
<dbReference type="InterPro" id="IPR009100">
    <property type="entry name" value="AcylCoA_DH/oxidase_NM_dom_sf"/>
</dbReference>
<keyword evidence="3" id="KW-0285">Flavoprotein</keyword>
<dbReference type="Pfam" id="PF02771">
    <property type="entry name" value="Acyl-CoA_dh_N"/>
    <property type="match status" value="1"/>
</dbReference>
<dbReference type="PANTHER" id="PTHR43884">
    <property type="entry name" value="ACYL-COA DEHYDROGENASE"/>
    <property type="match status" value="1"/>
</dbReference>
<dbReference type="Pfam" id="PF00441">
    <property type="entry name" value="Acyl-CoA_dh_1"/>
    <property type="match status" value="1"/>
</dbReference>
<dbReference type="RefSeq" id="WP_093360298.1">
    <property type="nucleotide sequence ID" value="NZ_FOLG01000003.1"/>
</dbReference>
<reference evidence="8 9" key="1">
    <citation type="submission" date="2016-10" db="EMBL/GenBank/DDBJ databases">
        <authorList>
            <person name="de Groot N.N."/>
        </authorList>
    </citation>
    <scope>NUCLEOTIDE SEQUENCE [LARGE SCALE GENOMIC DNA]</scope>
    <source>
        <strain evidence="8 9">DSM 19548</strain>
    </source>
</reference>
<dbReference type="InterPro" id="IPR013786">
    <property type="entry name" value="AcylCoA_DH/ox_N"/>
</dbReference>
<keyword evidence="5" id="KW-0560">Oxidoreductase</keyword>
<dbReference type="Proteomes" id="UP000198728">
    <property type="component" value="Unassembled WGS sequence"/>
</dbReference>
<dbReference type="CDD" id="cd00567">
    <property type="entry name" value="ACAD"/>
    <property type="match status" value="1"/>
</dbReference>
<proteinExistence type="inferred from homology"/>
<dbReference type="InterPro" id="IPR046373">
    <property type="entry name" value="Acyl-CoA_Oxase/DH_mid-dom_sf"/>
</dbReference>
<dbReference type="EMBL" id="FOLG01000003">
    <property type="protein sequence ID" value="SFC29244.1"/>
    <property type="molecule type" value="Genomic_DNA"/>
</dbReference>
<organism evidence="8 9">
    <name type="scientific">Tropicimonas isoalkanivorans</name>
    <dbReference type="NCBI Taxonomy" id="441112"/>
    <lineage>
        <taxon>Bacteria</taxon>
        <taxon>Pseudomonadati</taxon>
        <taxon>Pseudomonadota</taxon>
        <taxon>Alphaproteobacteria</taxon>
        <taxon>Rhodobacterales</taxon>
        <taxon>Roseobacteraceae</taxon>
        <taxon>Tropicimonas</taxon>
    </lineage>
</organism>
<evidence type="ECO:0008006" key="10">
    <source>
        <dbReference type="Google" id="ProtNLM"/>
    </source>
</evidence>
<dbReference type="Gene3D" id="1.10.540.10">
    <property type="entry name" value="Acyl-CoA dehydrogenase/oxidase, N-terminal domain"/>
    <property type="match status" value="1"/>
</dbReference>
<dbReference type="OrthoDB" id="7328575at2"/>
<dbReference type="AlphaFoldDB" id="A0A1I1HZ89"/>
<dbReference type="SUPFAM" id="SSF56645">
    <property type="entry name" value="Acyl-CoA dehydrogenase NM domain-like"/>
    <property type="match status" value="1"/>
</dbReference>
<gene>
    <name evidence="8" type="ORF">SAMN04488094_103338</name>
</gene>
<dbReference type="Gene3D" id="2.40.110.10">
    <property type="entry name" value="Butyryl-CoA Dehydrogenase, subunit A, domain 2"/>
    <property type="match status" value="1"/>
</dbReference>
<feature type="domain" description="Acyl-CoA dehydrogenase/oxidase C-terminal" evidence="6">
    <location>
        <begin position="236"/>
        <end position="363"/>
    </location>
</feature>
<evidence type="ECO:0000256" key="2">
    <source>
        <dbReference type="ARBA" id="ARBA00009347"/>
    </source>
</evidence>
<evidence type="ECO:0000313" key="8">
    <source>
        <dbReference type="EMBL" id="SFC29244.1"/>
    </source>
</evidence>
<sequence>MFEEASPDLTDEQRMILDGANRFVTEICPFEKRREATKAGVTLDRTVWGQMAELGWFGLGLSEEAGGFGGTLEDVALIAETLGRGQVLEPFTMCAVFPARLLVGIGGQTDLIEKIVSGEKLVAVAHSEPDARGDVTRIAVTASPEGGGFRLDGLKSLVVGGDHADVLLVTARLPDGSLGLFRLARHSESVTTEGTRLADWTSGLDLRFTSAIAERIASGDAMAHALAAARDEAVTMLCAECVGAMDGTIQVTAPYISERRQFGVPLSSFQALQHRMADMAADLTIARSAVLRALSFLGAPSAERAAQVAGCKALVQRLGRWTTQQGIQLHGGYGITEEYQVGQYHKRLLVTDAMFGSRDVNLSRYTGHMLSRMMEAAQ</sequence>
<dbReference type="InterPro" id="IPR009075">
    <property type="entry name" value="AcylCo_DH/oxidase_C"/>
</dbReference>
<evidence type="ECO:0000256" key="5">
    <source>
        <dbReference type="ARBA" id="ARBA00023002"/>
    </source>
</evidence>
<dbReference type="STRING" id="441112.SAMN04488094_103338"/>
<feature type="domain" description="Acyl-CoA dehydrogenase/oxidase N-terminal" evidence="7">
    <location>
        <begin position="10"/>
        <end position="87"/>
    </location>
</feature>
<evidence type="ECO:0000256" key="4">
    <source>
        <dbReference type="ARBA" id="ARBA00022827"/>
    </source>
</evidence>
<evidence type="ECO:0000256" key="1">
    <source>
        <dbReference type="ARBA" id="ARBA00001974"/>
    </source>
</evidence>
<evidence type="ECO:0000259" key="7">
    <source>
        <dbReference type="Pfam" id="PF02771"/>
    </source>
</evidence>
<dbReference type="GO" id="GO:0003995">
    <property type="term" value="F:acyl-CoA dehydrogenase activity"/>
    <property type="evidence" value="ECO:0007669"/>
    <property type="project" value="TreeGrafter"/>
</dbReference>
<accession>A0A1I1HZ89</accession>
<comment type="similarity">
    <text evidence="2">Belongs to the acyl-CoA dehydrogenase family.</text>
</comment>
<dbReference type="Gene3D" id="1.20.140.10">
    <property type="entry name" value="Butyryl-CoA Dehydrogenase, subunit A, domain 3"/>
    <property type="match status" value="1"/>
</dbReference>
<dbReference type="SUPFAM" id="SSF47203">
    <property type="entry name" value="Acyl-CoA dehydrogenase C-terminal domain-like"/>
    <property type="match status" value="1"/>
</dbReference>
<evidence type="ECO:0000256" key="3">
    <source>
        <dbReference type="ARBA" id="ARBA00022630"/>
    </source>
</evidence>
<dbReference type="InterPro" id="IPR036250">
    <property type="entry name" value="AcylCo_DH-like_C"/>
</dbReference>
<name>A0A1I1HZ89_9RHOB</name>
<dbReference type="PANTHER" id="PTHR43884:SF20">
    <property type="entry name" value="ACYL-COA DEHYDROGENASE FADE28"/>
    <property type="match status" value="1"/>
</dbReference>
<dbReference type="InterPro" id="IPR037069">
    <property type="entry name" value="AcylCoA_DH/ox_N_sf"/>
</dbReference>
<protein>
    <recommendedName>
        <fullName evidence="10">Acyl-CoA dehydrogenase</fullName>
    </recommendedName>
</protein>
<evidence type="ECO:0000313" key="9">
    <source>
        <dbReference type="Proteomes" id="UP000198728"/>
    </source>
</evidence>
<keyword evidence="9" id="KW-1185">Reference proteome</keyword>